<evidence type="ECO:0000259" key="3">
    <source>
        <dbReference type="SMART" id="SM00479"/>
    </source>
</evidence>
<evidence type="ECO:0000256" key="1">
    <source>
        <dbReference type="ARBA" id="ARBA00022722"/>
    </source>
</evidence>
<reference evidence="4 5" key="1">
    <citation type="submission" date="2016-12" db="EMBL/GenBank/DDBJ databases">
        <title>Izhakiella australiana sp. nov. of genus Izhakiella isolated from Australian desert.</title>
        <authorList>
            <person name="Ji M."/>
        </authorList>
    </citation>
    <scope>NUCLEOTIDE SEQUENCE [LARGE SCALE GENOMIC DNA]</scope>
    <source>
        <strain evidence="4 5">D4N98</strain>
    </source>
</reference>
<dbReference type="InterPro" id="IPR012337">
    <property type="entry name" value="RNaseH-like_sf"/>
</dbReference>
<comment type="caution">
    <text evidence="4">The sequence shown here is derived from an EMBL/GenBank/DDBJ whole genome shotgun (WGS) entry which is preliminary data.</text>
</comment>
<dbReference type="STRING" id="1926881.BTJ39_08955"/>
<dbReference type="RefSeq" id="WP_078002337.1">
    <property type="nucleotide sequence ID" value="NZ_MRUL01000004.1"/>
</dbReference>
<dbReference type="GO" id="GO:0045004">
    <property type="term" value="P:DNA replication proofreading"/>
    <property type="evidence" value="ECO:0007669"/>
    <property type="project" value="TreeGrafter"/>
</dbReference>
<dbReference type="InterPro" id="IPR013520">
    <property type="entry name" value="Ribonucl_H"/>
</dbReference>
<keyword evidence="2" id="KW-0269">Exonuclease</keyword>
<dbReference type="SMART" id="SM00479">
    <property type="entry name" value="EXOIII"/>
    <property type="match status" value="1"/>
</dbReference>
<dbReference type="InterPro" id="IPR036397">
    <property type="entry name" value="RNaseH_sf"/>
</dbReference>
<dbReference type="EMBL" id="MRUL01000004">
    <property type="protein sequence ID" value="OON40524.1"/>
    <property type="molecule type" value="Genomic_DNA"/>
</dbReference>
<protein>
    <submittedName>
        <fullName evidence="4">Exodeoxyribonuclease X</fullName>
    </submittedName>
</protein>
<feature type="domain" description="Exonuclease" evidence="3">
    <location>
        <begin position="6"/>
        <end position="161"/>
    </location>
</feature>
<evidence type="ECO:0000313" key="4">
    <source>
        <dbReference type="EMBL" id="OON40524.1"/>
    </source>
</evidence>
<dbReference type="SUPFAM" id="SSF53098">
    <property type="entry name" value="Ribonuclease H-like"/>
    <property type="match status" value="1"/>
</dbReference>
<name>A0A1S8YNA4_9GAMM</name>
<organism evidence="4 5">
    <name type="scientific">Izhakiella australiensis</name>
    <dbReference type="NCBI Taxonomy" id="1926881"/>
    <lineage>
        <taxon>Bacteria</taxon>
        <taxon>Pseudomonadati</taxon>
        <taxon>Pseudomonadota</taxon>
        <taxon>Gammaproteobacteria</taxon>
        <taxon>Enterobacterales</taxon>
        <taxon>Erwiniaceae</taxon>
        <taxon>Izhakiella</taxon>
    </lineage>
</organism>
<dbReference type="GO" id="GO:0005829">
    <property type="term" value="C:cytosol"/>
    <property type="evidence" value="ECO:0007669"/>
    <property type="project" value="TreeGrafter"/>
</dbReference>
<dbReference type="GO" id="GO:0003676">
    <property type="term" value="F:nucleic acid binding"/>
    <property type="evidence" value="ECO:0007669"/>
    <property type="project" value="InterPro"/>
</dbReference>
<dbReference type="OrthoDB" id="7822240at2"/>
<dbReference type="Proteomes" id="UP000190667">
    <property type="component" value="Unassembled WGS sequence"/>
</dbReference>
<gene>
    <name evidence="4" type="ORF">BTJ39_08955</name>
</gene>
<keyword evidence="2" id="KW-0378">Hydrolase</keyword>
<dbReference type="CDD" id="cd06127">
    <property type="entry name" value="DEDDh"/>
    <property type="match status" value="1"/>
</dbReference>
<accession>A0A1S8YNA4</accession>
<dbReference type="PANTHER" id="PTHR30231">
    <property type="entry name" value="DNA POLYMERASE III SUBUNIT EPSILON"/>
    <property type="match status" value="1"/>
</dbReference>
<sequence length="227" mass="25174">MSAVTRFRVIDTETCGLDGGIVEVASVDVVEGEIVNPMSDLVMPDRPISRQAMAIHRITPAMVSGMPPVEDAIIRYQGSEWYVAHNASFDRRVLPEMSGNWLCTMKLARQLWPGIKYGNQALRESLRLEVTPPAHLHAHRALYDCYVTAALLIRIMQVSGWDAAAMASRMEPRPSQEGVLPFGKYRGQPISVVAQKNPAYLHWMLKNISDLKPALKQAVMAALAAPR</sequence>
<dbReference type="InterPro" id="IPR046768">
    <property type="entry name" value="ExoX-like_C"/>
</dbReference>
<evidence type="ECO:0000256" key="2">
    <source>
        <dbReference type="ARBA" id="ARBA00022839"/>
    </source>
</evidence>
<proteinExistence type="predicted"/>
<keyword evidence="5" id="KW-1185">Reference proteome</keyword>
<dbReference type="Pfam" id="PF20600">
    <property type="entry name" value="ExoX-like_C"/>
    <property type="match status" value="1"/>
</dbReference>
<dbReference type="Gene3D" id="3.30.420.10">
    <property type="entry name" value="Ribonuclease H-like superfamily/Ribonuclease H"/>
    <property type="match status" value="1"/>
</dbReference>
<dbReference type="GO" id="GO:0008408">
    <property type="term" value="F:3'-5' exonuclease activity"/>
    <property type="evidence" value="ECO:0007669"/>
    <property type="project" value="TreeGrafter"/>
</dbReference>
<dbReference type="NCBIfam" id="NF005937">
    <property type="entry name" value="PRK07983.1"/>
    <property type="match status" value="1"/>
</dbReference>
<keyword evidence="1" id="KW-0540">Nuclease</keyword>
<evidence type="ECO:0000313" key="5">
    <source>
        <dbReference type="Proteomes" id="UP000190667"/>
    </source>
</evidence>
<dbReference type="AlphaFoldDB" id="A0A1S8YNA4"/>
<dbReference type="PANTHER" id="PTHR30231:SF37">
    <property type="entry name" value="EXODEOXYRIBONUCLEASE 10"/>
    <property type="match status" value="1"/>
</dbReference>
<dbReference type="Pfam" id="PF00929">
    <property type="entry name" value="RNase_T"/>
    <property type="match status" value="1"/>
</dbReference>